<keyword evidence="1" id="KW-0732">Signal</keyword>
<organism evidence="2 4">
    <name type="scientific">Halopseudomonas pelagia</name>
    <dbReference type="NCBI Taxonomy" id="553151"/>
    <lineage>
        <taxon>Bacteria</taxon>
        <taxon>Pseudomonadati</taxon>
        <taxon>Pseudomonadota</taxon>
        <taxon>Gammaproteobacteria</taxon>
        <taxon>Pseudomonadales</taxon>
        <taxon>Pseudomonadaceae</taxon>
        <taxon>Halopseudomonas</taxon>
    </lineage>
</organism>
<dbReference type="Proteomes" id="UP000344571">
    <property type="component" value="Chromosome"/>
</dbReference>
<protein>
    <recommendedName>
        <fullName evidence="6">DUF4148 domain-containing protein</fullName>
    </recommendedName>
</protein>
<proteinExistence type="predicted"/>
<dbReference type="Proteomes" id="UP000243750">
    <property type="component" value="Unassembled WGS sequence"/>
</dbReference>
<feature type="chain" id="PRO_5041692600" description="DUF4148 domain-containing protein" evidence="1">
    <location>
        <begin position="32"/>
        <end position="122"/>
    </location>
</feature>
<gene>
    <name evidence="2" type="ORF">CO192_12400</name>
    <name evidence="3" type="ORF">EAO82_20345</name>
</gene>
<dbReference type="AlphaFoldDB" id="A0AA91U222"/>
<accession>A0AA91U222</accession>
<feature type="signal peptide" evidence="1">
    <location>
        <begin position="1"/>
        <end position="31"/>
    </location>
</feature>
<evidence type="ECO:0000313" key="2">
    <source>
        <dbReference type="EMBL" id="PCC99119.1"/>
    </source>
</evidence>
<dbReference type="EMBL" id="CP033116">
    <property type="protein sequence ID" value="QFY58497.1"/>
    <property type="molecule type" value="Genomic_DNA"/>
</dbReference>
<evidence type="ECO:0000256" key="1">
    <source>
        <dbReference type="SAM" id="SignalP"/>
    </source>
</evidence>
<dbReference type="RefSeq" id="WP_096346894.1">
    <property type="nucleotide sequence ID" value="NZ_CP033116.1"/>
</dbReference>
<reference evidence="2 4" key="1">
    <citation type="submission" date="2017-09" db="EMBL/GenBank/DDBJ databases">
        <title>Bacterial and phytoplankton interrelationship in Kongsfjorden, an Arctic fjord.</title>
        <authorList>
            <person name="Sinha R."/>
            <person name="Krishnan K."/>
        </authorList>
    </citation>
    <scope>NUCLEOTIDE SEQUENCE [LARGE SCALE GENOMIC DNA]</scope>
    <source>
        <strain evidence="2 4">58</strain>
    </source>
</reference>
<keyword evidence="5" id="KW-1185">Reference proteome</keyword>
<dbReference type="EMBL" id="NWMT01000142">
    <property type="protein sequence ID" value="PCC99119.1"/>
    <property type="molecule type" value="Genomic_DNA"/>
</dbReference>
<evidence type="ECO:0008006" key="6">
    <source>
        <dbReference type="Google" id="ProtNLM"/>
    </source>
</evidence>
<reference evidence="3 5" key="2">
    <citation type="submission" date="2018-10" db="EMBL/GenBank/DDBJ databases">
        <title>Complete genome sequence of Pseudomonas pelagia strain Kongs-67.</title>
        <authorList>
            <person name="Sinha R.K."/>
            <person name="Krishnan K."/>
        </authorList>
    </citation>
    <scope>NUCLEOTIDE SEQUENCE [LARGE SCALE GENOMIC DNA]</scope>
    <source>
        <strain evidence="3 5">Kongs-67</strain>
    </source>
</reference>
<evidence type="ECO:0000313" key="5">
    <source>
        <dbReference type="Proteomes" id="UP000344571"/>
    </source>
</evidence>
<evidence type="ECO:0000313" key="4">
    <source>
        <dbReference type="Proteomes" id="UP000243750"/>
    </source>
</evidence>
<evidence type="ECO:0000313" key="3">
    <source>
        <dbReference type="EMBL" id="QFY58497.1"/>
    </source>
</evidence>
<sequence length="122" mass="12672">MKVSNRLSSNVLVGLVSAAVLVGSAFSVAHAEGGAERLIDLRTKSVESSASQLGFSVGSDLKDYLVEGGSERLRDLHRGASQSGLSADDSLNGYLAEGGSERLRSLHRDAERGVAPSLSTLS</sequence>
<name>A0AA91U222_9GAMM</name>